<reference evidence="3 4" key="1">
    <citation type="submission" date="2013-11" db="EMBL/GenBank/DDBJ databases">
        <title>Draft genome of the bovine lungworm Dictyocaulus viviparus.</title>
        <authorList>
            <person name="Mitreva M."/>
        </authorList>
    </citation>
    <scope>NUCLEOTIDE SEQUENCE [LARGE SCALE GENOMIC DNA]</scope>
    <source>
        <strain evidence="3 4">HannoverDv2000</strain>
    </source>
</reference>
<keyword evidence="2" id="KW-0472">Membrane</keyword>
<keyword evidence="2" id="KW-0812">Transmembrane</keyword>
<feature type="coiled-coil region" evidence="1">
    <location>
        <begin position="83"/>
        <end position="117"/>
    </location>
</feature>
<sequence>MKSLGVSVEILRIYYIPSGVVGLCYATYHSVVFVSLDLIRFLESHILIAMCIKPLGSGSNIGVLVKQDKNINWFCRDISYLDIDRMKEQKRATEKYITDIEKDRSELEEKVNVIISEFFLF</sequence>
<dbReference type="AlphaFoldDB" id="A0A0D8X6H3"/>
<dbReference type="EMBL" id="KN717850">
    <property type="protein sequence ID" value="KJH40113.1"/>
    <property type="molecule type" value="Genomic_DNA"/>
</dbReference>
<evidence type="ECO:0000256" key="2">
    <source>
        <dbReference type="SAM" id="Phobius"/>
    </source>
</evidence>
<feature type="transmembrane region" description="Helical" evidence="2">
    <location>
        <begin position="12"/>
        <end position="36"/>
    </location>
</feature>
<keyword evidence="2" id="KW-1133">Transmembrane helix</keyword>
<keyword evidence="4" id="KW-1185">Reference proteome</keyword>
<evidence type="ECO:0000313" key="3">
    <source>
        <dbReference type="EMBL" id="KJH40113.1"/>
    </source>
</evidence>
<evidence type="ECO:0000256" key="1">
    <source>
        <dbReference type="SAM" id="Coils"/>
    </source>
</evidence>
<protein>
    <submittedName>
        <fullName evidence="3">Uncharacterized protein</fullName>
    </submittedName>
</protein>
<evidence type="ECO:0000313" key="4">
    <source>
        <dbReference type="Proteomes" id="UP000053766"/>
    </source>
</evidence>
<gene>
    <name evidence="3" type="ORF">DICVIV_13959</name>
</gene>
<organism evidence="3 4">
    <name type="scientific">Dictyocaulus viviparus</name>
    <name type="common">Bovine lungworm</name>
    <dbReference type="NCBI Taxonomy" id="29172"/>
    <lineage>
        <taxon>Eukaryota</taxon>
        <taxon>Metazoa</taxon>
        <taxon>Ecdysozoa</taxon>
        <taxon>Nematoda</taxon>
        <taxon>Chromadorea</taxon>
        <taxon>Rhabditida</taxon>
        <taxon>Rhabditina</taxon>
        <taxon>Rhabditomorpha</taxon>
        <taxon>Strongyloidea</taxon>
        <taxon>Metastrongylidae</taxon>
        <taxon>Dictyocaulus</taxon>
    </lineage>
</organism>
<dbReference type="Proteomes" id="UP000053766">
    <property type="component" value="Unassembled WGS sequence"/>
</dbReference>
<accession>A0A0D8X6H3</accession>
<keyword evidence="1" id="KW-0175">Coiled coil</keyword>
<name>A0A0D8X6H3_DICVI</name>
<proteinExistence type="predicted"/>
<reference evidence="4" key="2">
    <citation type="journal article" date="2016" name="Sci. Rep.">
        <title>Dictyocaulus viviparus genome, variome and transcriptome elucidate lungworm biology and support future intervention.</title>
        <authorList>
            <person name="McNulty S.N."/>
            <person name="Strube C."/>
            <person name="Rosa B.A."/>
            <person name="Martin J.C."/>
            <person name="Tyagi R."/>
            <person name="Choi Y.J."/>
            <person name="Wang Q."/>
            <person name="Hallsworth Pepin K."/>
            <person name="Zhang X."/>
            <person name="Ozersky P."/>
            <person name="Wilson R.K."/>
            <person name="Sternberg P.W."/>
            <person name="Gasser R.B."/>
            <person name="Mitreva M."/>
        </authorList>
    </citation>
    <scope>NUCLEOTIDE SEQUENCE [LARGE SCALE GENOMIC DNA]</scope>
    <source>
        <strain evidence="4">HannoverDv2000</strain>
    </source>
</reference>